<protein>
    <recommendedName>
        <fullName evidence="4">Immunity protein 35 domain-containing protein</fullName>
    </recommendedName>
</protein>
<sequence length="91" mass="10274">MTSGGIFDQNPTSQLTTFSHVPTPESLVSEGKLQEQSWCLIQGDDGWWSVFYYERGSRTENLGRANDRRAALRLLGGRLLYTDILNRAPRA</sequence>
<dbReference type="RefSeq" id="WP_209896723.1">
    <property type="nucleotide sequence ID" value="NZ_JAGGMR010000001.1"/>
</dbReference>
<gene>
    <name evidence="2" type="ORF">BJ987_006377</name>
</gene>
<dbReference type="Proteomes" id="UP001519325">
    <property type="component" value="Unassembled WGS sequence"/>
</dbReference>
<evidence type="ECO:0000313" key="3">
    <source>
        <dbReference type="Proteomes" id="UP001519325"/>
    </source>
</evidence>
<comment type="caution">
    <text evidence="2">The sequence shown here is derived from an EMBL/GenBank/DDBJ whole genome shotgun (WGS) entry which is preliminary data.</text>
</comment>
<proteinExistence type="predicted"/>
<feature type="region of interest" description="Disordered" evidence="1">
    <location>
        <begin position="1"/>
        <end position="20"/>
    </location>
</feature>
<name>A0ABS4QP40_9NOCA</name>
<organism evidence="2 3">
    <name type="scientific">Nocardia goodfellowii</name>
    <dbReference type="NCBI Taxonomy" id="882446"/>
    <lineage>
        <taxon>Bacteria</taxon>
        <taxon>Bacillati</taxon>
        <taxon>Actinomycetota</taxon>
        <taxon>Actinomycetes</taxon>
        <taxon>Mycobacteriales</taxon>
        <taxon>Nocardiaceae</taxon>
        <taxon>Nocardia</taxon>
    </lineage>
</organism>
<evidence type="ECO:0000256" key="1">
    <source>
        <dbReference type="SAM" id="MobiDB-lite"/>
    </source>
</evidence>
<dbReference type="EMBL" id="JAGGMR010000001">
    <property type="protein sequence ID" value="MBP2193476.1"/>
    <property type="molecule type" value="Genomic_DNA"/>
</dbReference>
<keyword evidence="3" id="KW-1185">Reference proteome</keyword>
<evidence type="ECO:0008006" key="4">
    <source>
        <dbReference type="Google" id="ProtNLM"/>
    </source>
</evidence>
<evidence type="ECO:0000313" key="2">
    <source>
        <dbReference type="EMBL" id="MBP2193476.1"/>
    </source>
</evidence>
<accession>A0ABS4QP40</accession>
<reference evidence="2 3" key="1">
    <citation type="submission" date="2021-03" db="EMBL/GenBank/DDBJ databases">
        <title>Sequencing the genomes of 1000 actinobacteria strains.</title>
        <authorList>
            <person name="Klenk H.-P."/>
        </authorList>
    </citation>
    <scope>NUCLEOTIDE SEQUENCE [LARGE SCALE GENOMIC DNA]</scope>
    <source>
        <strain evidence="2 3">DSM 45516</strain>
    </source>
</reference>